<name>A0A642V1M6_9ASCO</name>
<evidence type="ECO:0000313" key="2">
    <source>
        <dbReference type="Proteomes" id="UP000761534"/>
    </source>
</evidence>
<accession>A0A642V1M6</accession>
<dbReference type="OrthoDB" id="1058301at2759"/>
<dbReference type="VEuPathDB" id="FungiDB:TRICI_004201"/>
<dbReference type="EMBL" id="SWFS01000318">
    <property type="protein sequence ID" value="KAA8910291.1"/>
    <property type="molecule type" value="Genomic_DNA"/>
</dbReference>
<comment type="caution">
    <text evidence="1">The sequence shown here is derived from an EMBL/GenBank/DDBJ whole genome shotgun (WGS) entry which is preliminary data.</text>
</comment>
<gene>
    <name evidence="1" type="ORF">TRICI_004201</name>
</gene>
<dbReference type="AlphaFoldDB" id="A0A642V1M6"/>
<evidence type="ECO:0000313" key="1">
    <source>
        <dbReference type="EMBL" id="KAA8910291.1"/>
    </source>
</evidence>
<reference evidence="1" key="1">
    <citation type="journal article" date="2019" name="G3 (Bethesda)">
        <title>Genome Assemblies of Two Rare Opportunistic Yeast Pathogens: Diutina rugosa (syn. Candida rugosa) and Trichomonascus ciferrii (syn. Candida ciferrii).</title>
        <authorList>
            <person name="Mixao V."/>
            <person name="Saus E."/>
            <person name="Hansen A.P."/>
            <person name="Lass-Florl C."/>
            <person name="Gabaldon T."/>
        </authorList>
    </citation>
    <scope>NUCLEOTIDE SEQUENCE</scope>
    <source>
        <strain evidence="1">CBS 4856</strain>
    </source>
</reference>
<protein>
    <submittedName>
        <fullName evidence="1">Uncharacterized protein</fullName>
    </submittedName>
</protein>
<dbReference type="Proteomes" id="UP000761534">
    <property type="component" value="Unassembled WGS sequence"/>
</dbReference>
<keyword evidence="2" id="KW-1185">Reference proteome</keyword>
<proteinExistence type="predicted"/>
<sequence>MPAFKRLAELLASSSDYSNVQLMLDANKTNEPWVTSKAIEVLKEVNPDMTGFWAKRMALGIRREDVLAATEKNAPKLPIVFIPVSLCLARKFIGH</sequence>
<organism evidence="1 2">
    <name type="scientific">Trichomonascus ciferrii</name>
    <dbReference type="NCBI Taxonomy" id="44093"/>
    <lineage>
        <taxon>Eukaryota</taxon>
        <taxon>Fungi</taxon>
        <taxon>Dikarya</taxon>
        <taxon>Ascomycota</taxon>
        <taxon>Saccharomycotina</taxon>
        <taxon>Dipodascomycetes</taxon>
        <taxon>Dipodascales</taxon>
        <taxon>Trichomonascaceae</taxon>
        <taxon>Trichomonascus</taxon>
        <taxon>Trichomonascus ciferrii complex</taxon>
    </lineage>
</organism>